<organism evidence="1 2">
    <name type="scientific">Streptomyces phage phiHau3</name>
    <dbReference type="NCBI Taxonomy" id="1204524"/>
    <lineage>
        <taxon>Viruses</taxon>
        <taxon>Duplodnaviria</taxon>
        <taxon>Heunggongvirae</taxon>
        <taxon>Uroviricota</taxon>
        <taxon>Caudoviricetes</taxon>
        <taxon>Arquatrovirinae</taxon>
        <taxon>Hautrevirus</taxon>
        <taxon>Hautrevirus hau3</taxon>
    </lineage>
</organism>
<dbReference type="EMBL" id="JX182369">
    <property type="protein sequence ID" value="AFU62009.1"/>
    <property type="molecule type" value="Genomic_DNA"/>
</dbReference>
<keyword evidence="2" id="KW-1185">Reference proteome</keyword>
<dbReference type="KEGG" id="vg:13826673"/>
<proteinExistence type="predicted"/>
<gene>
    <name evidence="1" type="ORF">phiHau3_32</name>
</gene>
<sequence>MLAVLEQAQLVADNGRIWVFIDAEEEDYRLVAAEGYDSAIMKDVLDYLELFGLELVDDSEYEPEFDEEGRVISYLCETDPKVVGA</sequence>
<evidence type="ECO:0000313" key="1">
    <source>
        <dbReference type="EMBL" id="AFU62009.1"/>
    </source>
</evidence>
<evidence type="ECO:0000313" key="2">
    <source>
        <dbReference type="Proteomes" id="UP000008042"/>
    </source>
</evidence>
<dbReference type="Proteomes" id="UP000008042">
    <property type="component" value="Segment"/>
</dbReference>
<dbReference type="GeneID" id="13826673"/>
<name>K4IB09_9CAUD</name>
<dbReference type="RefSeq" id="YP_006906207.1">
    <property type="nucleotide sequence ID" value="NC_018836.1"/>
</dbReference>
<accession>K4IB09</accession>
<reference evidence="2" key="1">
    <citation type="submission" date="2012-06" db="EMBL/GenBank/DDBJ databases">
        <authorList>
            <person name="Smith M.C.M."/>
            <person name="Hendrix R."/>
            <person name="Hatfull G.F."/>
            <person name="Buttner M.J."/>
            <person name="Bibb M.J."/>
        </authorList>
    </citation>
    <scope>NUCLEOTIDE SEQUENCE [LARGE SCALE GENOMIC DNA]</scope>
</reference>
<protein>
    <submittedName>
        <fullName evidence="1">Uncharacterized protein</fullName>
    </submittedName>
</protein>